<name>A0A9P4MTZ7_9PLEO</name>
<gene>
    <name evidence="1" type="ORF">GQ43DRAFT_442356</name>
</gene>
<sequence length="164" mass="18514">MAVVMLHSAYELACKEGPPHKRTRTARTAKGRGDASAVIDDILARLHDDWDLSERKAQLRNRFHDKKRYGKRWLILTRALGDSLLFASSSRIASVVHNTVFTIDMLAALTYCVQHFNPAALRILQVLNRSASLILHHGQTGKLDHNHIIAELRTLLPPRSCYSL</sequence>
<dbReference type="AlphaFoldDB" id="A0A9P4MTZ7"/>
<protein>
    <submittedName>
        <fullName evidence="1">Uncharacterized protein</fullName>
    </submittedName>
</protein>
<keyword evidence="2" id="KW-1185">Reference proteome</keyword>
<evidence type="ECO:0000313" key="1">
    <source>
        <dbReference type="EMBL" id="KAF2199583.1"/>
    </source>
</evidence>
<dbReference type="EMBL" id="ML994067">
    <property type="protein sequence ID" value="KAF2199583.1"/>
    <property type="molecule type" value="Genomic_DNA"/>
</dbReference>
<evidence type="ECO:0000313" key="2">
    <source>
        <dbReference type="Proteomes" id="UP000799536"/>
    </source>
</evidence>
<dbReference type="OrthoDB" id="3798579at2759"/>
<reference evidence="1" key="1">
    <citation type="journal article" date="2020" name="Stud. Mycol.">
        <title>101 Dothideomycetes genomes: a test case for predicting lifestyles and emergence of pathogens.</title>
        <authorList>
            <person name="Haridas S."/>
            <person name="Albert R."/>
            <person name="Binder M."/>
            <person name="Bloem J."/>
            <person name="Labutti K."/>
            <person name="Salamov A."/>
            <person name="Andreopoulos B."/>
            <person name="Baker S."/>
            <person name="Barry K."/>
            <person name="Bills G."/>
            <person name="Bluhm B."/>
            <person name="Cannon C."/>
            <person name="Castanera R."/>
            <person name="Culley D."/>
            <person name="Daum C."/>
            <person name="Ezra D."/>
            <person name="Gonzalez J."/>
            <person name="Henrissat B."/>
            <person name="Kuo A."/>
            <person name="Liang C."/>
            <person name="Lipzen A."/>
            <person name="Lutzoni F."/>
            <person name="Magnuson J."/>
            <person name="Mondo S."/>
            <person name="Nolan M."/>
            <person name="Ohm R."/>
            <person name="Pangilinan J."/>
            <person name="Park H.-J."/>
            <person name="Ramirez L."/>
            <person name="Alfaro M."/>
            <person name="Sun H."/>
            <person name="Tritt A."/>
            <person name="Yoshinaga Y."/>
            <person name="Zwiers L.-H."/>
            <person name="Turgeon B."/>
            <person name="Goodwin S."/>
            <person name="Spatafora J."/>
            <person name="Crous P."/>
            <person name="Grigoriev I."/>
        </authorList>
    </citation>
    <scope>NUCLEOTIDE SEQUENCE</scope>
    <source>
        <strain evidence="1">ATCC 74209</strain>
    </source>
</reference>
<proteinExistence type="predicted"/>
<comment type="caution">
    <text evidence="1">The sequence shown here is derived from an EMBL/GenBank/DDBJ whole genome shotgun (WGS) entry which is preliminary data.</text>
</comment>
<dbReference type="Proteomes" id="UP000799536">
    <property type="component" value="Unassembled WGS sequence"/>
</dbReference>
<organism evidence="1 2">
    <name type="scientific">Delitschia confertaspora ATCC 74209</name>
    <dbReference type="NCBI Taxonomy" id="1513339"/>
    <lineage>
        <taxon>Eukaryota</taxon>
        <taxon>Fungi</taxon>
        <taxon>Dikarya</taxon>
        <taxon>Ascomycota</taxon>
        <taxon>Pezizomycotina</taxon>
        <taxon>Dothideomycetes</taxon>
        <taxon>Pleosporomycetidae</taxon>
        <taxon>Pleosporales</taxon>
        <taxon>Delitschiaceae</taxon>
        <taxon>Delitschia</taxon>
    </lineage>
</organism>
<accession>A0A9P4MTZ7</accession>